<dbReference type="Gene3D" id="3.30.160.60">
    <property type="entry name" value="Classic Zinc Finger"/>
    <property type="match status" value="1"/>
</dbReference>
<dbReference type="EMBL" id="JADGJW010000013">
    <property type="protein sequence ID" value="KAJ3227641.1"/>
    <property type="molecule type" value="Genomic_DNA"/>
</dbReference>
<gene>
    <name evidence="4" type="ORF">HK099_001148</name>
</gene>
<dbReference type="GO" id="GO:0008270">
    <property type="term" value="F:zinc ion binding"/>
    <property type="evidence" value="ECO:0007669"/>
    <property type="project" value="UniProtKB-KW"/>
</dbReference>
<dbReference type="InterPro" id="IPR036236">
    <property type="entry name" value="Znf_C2H2_sf"/>
</dbReference>
<dbReference type="FunFam" id="1.10.1040.10:FF:000017">
    <property type="entry name" value="2-dehydropantoate 2-reductase"/>
    <property type="match status" value="1"/>
</dbReference>
<keyword evidence="1" id="KW-0479">Metal-binding</keyword>
<keyword evidence="5" id="KW-1185">Reference proteome</keyword>
<feature type="domain" description="C2H2-type" evidence="3">
    <location>
        <begin position="292"/>
        <end position="318"/>
    </location>
</feature>
<dbReference type="Pfam" id="PF02558">
    <property type="entry name" value="ApbA"/>
    <property type="match status" value="1"/>
</dbReference>
<dbReference type="SUPFAM" id="SSF48179">
    <property type="entry name" value="6-phosphogluconate dehydrogenase C-terminal domain-like"/>
    <property type="match status" value="1"/>
</dbReference>
<dbReference type="InterPro" id="IPR013328">
    <property type="entry name" value="6PGD_dom2"/>
</dbReference>
<accession>A0AAD5XZ30</accession>
<proteinExistence type="predicted"/>
<evidence type="ECO:0000256" key="2">
    <source>
        <dbReference type="SAM" id="MobiDB-lite"/>
    </source>
</evidence>
<evidence type="ECO:0000313" key="5">
    <source>
        <dbReference type="Proteomes" id="UP001211065"/>
    </source>
</evidence>
<dbReference type="PANTHER" id="PTHR21708:SF26">
    <property type="entry name" value="2-DEHYDROPANTOATE 2-REDUCTASE"/>
    <property type="match status" value="1"/>
</dbReference>
<dbReference type="GO" id="GO:0005737">
    <property type="term" value="C:cytoplasm"/>
    <property type="evidence" value="ECO:0007669"/>
    <property type="project" value="TreeGrafter"/>
</dbReference>
<sequence length="656" mass="73908">MYHNLTLPHTGFATDDHFIQQNQLNHDAINLLSQIHIDSLINFQSTVSSASNSFSIPNQFSYSNEVTSTSPNADSIYPSTQLLQHHEFTSQVNTTVDDTSDNNNNFDSEFSNPTLAPQFLTTECESTHNQQQQNAINFFESNNNYQLDLKNPPSSKIFPISPMNSLYSPLSEPNQSPLISFTSPNLSNYNFENSNHILFNTSILPTSSPQISSSQISSPQVPNPQISSPQIPNSQVSSPQISKNSPPITPLLTPLLIPSSPNIQLDNQFSQSVANNFLILKGNKISKNDTLHKCPCGKSFKKIHSLELHSKLHQKDRAYGCDVCFLRFMRPNDLKRHKITHIEGYKPFQCSNCLLNFTRQDAMQRHVHSKRCHVPKNTFKSIEEAKDSKVEFKFALITTKNVPELEDLNNIIQHFQDSFVILLQNGLGIEDHVQLKFPNLKLASAVLYLGISQPEHGIIKFVDKSIQGFVLGLNTGTHFSNRHDADECINLLKEFYNMAKESGIQGLKYIEHKNLLQPNFEYQAVRWHKTQWNAAFGCLTILTGLDTLTLIEDDGTKSILSTVMSEVSETAKAVLKSNTPFPPVGKFDILEYLEASKGLGKYYPSIQVDYEKKVPFELEVIVGAVIREAEKSNIMVPILKTFFQMLKVVQKTRISS</sequence>
<dbReference type="Pfam" id="PF08546">
    <property type="entry name" value="ApbA_C"/>
    <property type="match status" value="1"/>
</dbReference>
<dbReference type="InterPro" id="IPR013752">
    <property type="entry name" value="KPA_reductase"/>
</dbReference>
<dbReference type="Gene3D" id="3.40.50.720">
    <property type="entry name" value="NAD(P)-binding Rossmann-like Domain"/>
    <property type="match status" value="1"/>
</dbReference>
<feature type="domain" description="C2H2-type" evidence="3">
    <location>
        <begin position="348"/>
        <end position="378"/>
    </location>
</feature>
<dbReference type="AlphaFoldDB" id="A0AAD5XZ30"/>
<dbReference type="InterPro" id="IPR051402">
    <property type="entry name" value="KPR-Related"/>
</dbReference>
<dbReference type="PROSITE" id="PS50157">
    <property type="entry name" value="ZINC_FINGER_C2H2_2"/>
    <property type="match status" value="3"/>
</dbReference>
<evidence type="ECO:0000313" key="4">
    <source>
        <dbReference type="EMBL" id="KAJ3227641.1"/>
    </source>
</evidence>
<dbReference type="SUPFAM" id="SSF57667">
    <property type="entry name" value="beta-beta-alpha zinc fingers"/>
    <property type="match status" value="1"/>
</dbReference>
<evidence type="ECO:0000259" key="3">
    <source>
        <dbReference type="PROSITE" id="PS50157"/>
    </source>
</evidence>
<evidence type="ECO:0000256" key="1">
    <source>
        <dbReference type="PROSITE-ProRule" id="PRU00042"/>
    </source>
</evidence>
<dbReference type="InterPro" id="IPR008927">
    <property type="entry name" value="6-PGluconate_DH-like_C_sf"/>
</dbReference>
<feature type="domain" description="C2H2-type" evidence="3">
    <location>
        <begin position="319"/>
        <end position="341"/>
    </location>
</feature>
<dbReference type="Gene3D" id="1.10.1040.10">
    <property type="entry name" value="N-(1-d-carboxylethyl)-l-norvaline Dehydrogenase, domain 2"/>
    <property type="match status" value="1"/>
</dbReference>
<comment type="caution">
    <text evidence="4">The sequence shown here is derived from an EMBL/GenBank/DDBJ whole genome shotgun (WGS) entry which is preliminary data.</text>
</comment>
<reference evidence="4" key="1">
    <citation type="submission" date="2020-05" db="EMBL/GenBank/DDBJ databases">
        <title>Phylogenomic resolution of chytrid fungi.</title>
        <authorList>
            <person name="Stajich J.E."/>
            <person name="Amses K."/>
            <person name="Simmons R."/>
            <person name="Seto K."/>
            <person name="Myers J."/>
            <person name="Bonds A."/>
            <person name="Quandt C.A."/>
            <person name="Barry K."/>
            <person name="Liu P."/>
            <person name="Grigoriev I."/>
            <person name="Longcore J.E."/>
            <person name="James T.Y."/>
        </authorList>
    </citation>
    <scope>NUCLEOTIDE SEQUENCE</scope>
    <source>
        <strain evidence="4">JEL0476</strain>
    </source>
</reference>
<keyword evidence="1" id="KW-0863">Zinc-finger</keyword>
<dbReference type="Proteomes" id="UP001211065">
    <property type="component" value="Unassembled WGS sequence"/>
</dbReference>
<dbReference type="SMART" id="SM00355">
    <property type="entry name" value="ZnF_C2H2"/>
    <property type="match status" value="3"/>
</dbReference>
<dbReference type="PROSITE" id="PS00028">
    <property type="entry name" value="ZINC_FINGER_C2H2_1"/>
    <property type="match status" value="1"/>
</dbReference>
<dbReference type="InterPro" id="IPR013332">
    <property type="entry name" value="KPR_N"/>
</dbReference>
<protein>
    <recommendedName>
        <fullName evidence="3">C2H2-type domain-containing protein</fullName>
    </recommendedName>
</protein>
<organism evidence="4 5">
    <name type="scientific">Clydaea vesicula</name>
    <dbReference type="NCBI Taxonomy" id="447962"/>
    <lineage>
        <taxon>Eukaryota</taxon>
        <taxon>Fungi</taxon>
        <taxon>Fungi incertae sedis</taxon>
        <taxon>Chytridiomycota</taxon>
        <taxon>Chytridiomycota incertae sedis</taxon>
        <taxon>Chytridiomycetes</taxon>
        <taxon>Lobulomycetales</taxon>
        <taxon>Lobulomycetaceae</taxon>
        <taxon>Clydaea</taxon>
    </lineage>
</organism>
<dbReference type="PANTHER" id="PTHR21708">
    <property type="entry name" value="PROBABLE 2-DEHYDROPANTOATE 2-REDUCTASE"/>
    <property type="match status" value="1"/>
</dbReference>
<name>A0AAD5XZ30_9FUNG</name>
<dbReference type="InterPro" id="IPR013087">
    <property type="entry name" value="Znf_C2H2_type"/>
</dbReference>
<feature type="region of interest" description="Disordered" evidence="2">
    <location>
        <begin position="209"/>
        <end position="244"/>
    </location>
</feature>
<keyword evidence="1" id="KW-0862">Zinc</keyword>